<evidence type="ECO:0000313" key="1">
    <source>
        <dbReference type="EMBL" id="MEL3958757.1"/>
    </source>
</evidence>
<dbReference type="SUPFAM" id="SSF53756">
    <property type="entry name" value="UDP-Glycosyltransferase/glycogen phosphorylase"/>
    <property type="match status" value="1"/>
</dbReference>
<reference evidence="1 2" key="1">
    <citation type="submission" date="2024-03" db="EMBL/GenBank/DDBJ databases">
        <title>Bacilli Hybrid Assemblies.</title>
        <authorList>
            <person name="Kovac J."/>
        </authorList>
    </citation>
    <scope>NUCLEOTIDE SEQUENCE [LARGE SCALE GENOMIC DNA]</scope>
    <source>
        <strain evidence="1 2">FSL M8-0022</strain>
    </source>
</reference>
<name>A0ABU9K2Q2_9BACI</name>
<organism evidence="1 2">
    <name type="scientific">Caldifermentibacillus hisashii</name>
    <dbReference type="NCBI Taxonomy" id="996558"/>
    <lineage>
        <taxon>Bacteria</taxon>
        <taxon>Bacillati</taxon>
        <taxon>Bacillota</taxon>
        <taxon>Bacilli</taxon>
        <taxon>Bacillales</taxon>
        <taxon>Bacillaceae</taxon>
        <taxon>Caldifermentibacillus</taxon>
    </lineage>
</organism>
<dbReference type="EMBL" id="JBBYAK010000001">
    <property type="protein sequence ID" value="MEL3958757.1"/>
    <property type="molecule type" value="Genomic_DNA"/>
</dbReference>
<protein>
    <submittedName>
        <fullName evidence="1">CDP-glycerol glycerophosphotransferase family protein</fullName>
    </submittedName>
</protein>
<dbReference type="Gene3D" id="3.40.50.12580">
    <property type="match status" value="1"/>
</dbReference>
<keyword evidence="2" id="KW-1185">Reference proteome</keyword>
<comment type="caution">
    <text evidence="1">The sequence shown here is derived from an EMBL/GenBank/DDBJ whole genome shotgun (WGS) entry which is preliminary data.</text>
</comment>
<gene>
    <name evidence="1" type="ORF">NST17_16480</name>
</gene>
<accession>A0ABU9K2Q2</accession>
<sequence length="497" mass="58092">MRYSLFVYIDQMIDSIKESAVYIAESNNIPLCTNLALDCNEALDVIENKLIDNNESVIDKNVLRQLSLCKKQIDEIYYLLQNKMDFHDSALVFEGSVSKLKDLYRNGIQIIYHVVFFAELGQKWDSMNSVYNAFKKRSDCDVKVVLTPIFRAIKTDEKVVKDIIYKDYLTPMGIEHIPYMQYDLSKELPDLAFISNPYESVTISKFWPENIAKYTRLVYLQYFTDMIVNPETIQVHCNLPVAKHAWRIIAQSEKIRELHKQYAPNHGRNILVTGLPKWDDIYLANLNPVELDPSWRKKINGRKVFLWNSFYNIGSDKSTLLEYGKAIINLFSERKDVALIWRPHPMTETIFKIYLPQYASLWEELKDKVNKSDNMLLDVNPSYQMAFHYSDALISDWSSLLAQYMMTKKPILWLRKEHMSEDYLSNSRFLVHVDCLEQATSSPHINEFVNRIAKGIDLNRDSRLKVLQEDLPNVDGEIGERVCNLLLEEFKKDFGLI</sequence>
<dbReference type="Proteomes" id="UP001459714">
    <property type="component" value="Unassembled WGS sequence"/>
</dbReference>
<dbReference type="RefSeq" id="WP_342020652.1">
    <property type="nucleotide sequence ID" value="NZ_CP150143.1"/>
</dbReference>
<proteinExistence type="predicted"/>
<dbReference type="InterPro" id="IPR043148">
    <property type="entry name" value="TagF_C"/>
</dbReference>
<evidence type="ECO:0000313" key="2">
    <source>
        <dbReference type="Proteomes" id="UP001459714"/>
    </source>
</evidence>
<dbReference type="InterPro" id="IPR007554">
    <property type="entry name" value="Glycerophosphate_synth"/>
</dbReference>
<dbReference type="Pfam" id="PF04464">
    <property type="entry name" value="Glyphos_transf"/>
    <property type="match status" value="1"/>
</dbReference>